<evidence type="ECO:0000256" key="4">
    <source>
        <dbReference type="ARBA" id="ARBA00022692"/>
    </source>
</evidence>
<feature type="transmembrane region" description="Helical" evidence="9">
    <location>
        <begin position="64"/>
        <end position="91"/>
    </location>
</feature>
<gene>
    <name evidence="11" type="ORF">GTO89_08550</name>
</gene>
<dbReference type="Pfam" id="PF00528">
    <property type="entry name" value="BPD_transp_1"/>
    <property type="match status" value="1"/>
</dbReference>
<dbReference type="AlphaFoldDB" id="A0A845LF62"/>
<accession>A0A845LF62</accession>
<dbReference type="OrthoDB" id="57323at2"/>
<evidence type="ECO:0000256" key="3">
    <source>
        <dbReference type="ARBA" id="ARBA00022448"/>
    </source>
</evidence>
<dbReference type="PANTHER" id="PTHR30406">
    <property type="entry name" value="SULFATE TRANSPORT SYSTEM PERMEASE PROTEIN"/>
    <property type="match status" value="1"/>
</dbReference>
<dbReference type="SUPFAM" id="SSF161098">
    <property type="entry name" value="MetI-like"/>
    <property type="match status" value="1"/>
</dbReference>
<dbReference type="CDD" id="cd06261">
    <property type="entry name" value="TM_PBP2"/>
    <property type="match status" value="1"/>
</dbReference>
<comment type="subcellular location">
    <subcellularLocation>
        <location evidence="1">Membrane</location>
        <topology evidence="1">Multi-pass membrane protein</topology>
    </subcellularLocation>
</comment>
<dbReference type="InterPro" id="IPR035906">
    <property type="entry name" value="MetI-like_sf"/>
</dbReference>
<keyword evidence="4 9" id="KW-0812">Transmembrane</keyword>
<dbReference type="GO" id="GO:0015419">
    <property type="term" value="F:ABC-type sulfate transporter activity"/>
    <property type="evidence" value="ECO:0007669"/>
    <property type="project" value="InterPro"/>
</dbReference>
<comment type="function">
    <text evidence="8">Part of the ABC transporter complex CysAWTP (TC 3.A.1.6.1) involved in sulfate/thiosulfate import. Probably responsible for the translocation of the substrate across the membrane.</text>
</comment>
<sequence length="281" mass="30152">MWTVSKNADTPTTIADISGFALRGGVIGYLLLMVVIPLGGLLSQASLGGLAGFFTTLQSPAAVFAFKLTIALGLVTALINSAAGLVIAYGLVRYDLPGKRLLNALVDLPMAIPTAVIGMMLLGLYGLQGLFGRWLTEQKLAIIFDYPGILLALLVVTFPFSIRTVQPLLEAGCSQMEEAAKTLGAGRWHIFWYILLPMIRPGLFSGFTLTFSRAIAEFGAIVLVSGNIPLKTQVASVYIYGLVESSDITGAAVMSVCLLTLSLMMLLLQHRWAQKWGGIRR</sequence>
<dbReference type="InterPro" id="IPR005667">
    <property type="entry name" value="Sulph_transpt2"/>
</dbReference>
<evidence type="ECO:0000259" key="10">
    <source>
        <dbReference type="PROSITE" id="PS50928"/>
    </source>
</evidence>
<dbReference type="InterPro" id="IPR000515">
    <property type="entry name" value="MetI-like"/>
</dbReference>
<feature type="transmembrane region" description="Helical" evidence="9">
    <location>
        <begin position="143"/>
        <end position="162"/>
    </location>
</feature>
<keyword evidence="7 9" id="KW-0472">Membrane</keyword>
<dbReference type="Proteomes" id="UP000471031">
    <property type="component" value="Unassembled WGS sequence"/>
</dbReference>
<protein>
    <submittedName>
        <fullName evidence="11">Sulfate ABC transporter permease subunit</fullName>
    </submittedName>
</protein>
<feature type="transmembrane region" description="Helical" evidence="9">
    <location>
        <begin position="111"/>
        <end position="131"/>
    </location>
</feature>
<dbReference type="RefSeq" id="WP_161261658.1">
    <property type="nucleotide sequence ID" value="NZ_JAFBDC010000005.1"/>
</dbReference>
<feature type="domain" description="ABC transmembrane type-1" evidence="10">
    <location>
        <begin position="66"/>
        <end position="269"/>
    </location>
</feature>
<keyword evidence="5 9" id="KW-1133">Transmembrane helix</keyword>
<dbReference type="GO" id="GO:0005886">
    <property type="term" value="C:plasma membrane"/>
    <property type="evidence" value="ECO:0007669"/>
    <property type="project" value="TreeGrafter"/>
</dbReference>
<evidence type="ECO:0000313" key="11">
    <source>
        <dbReference type="EMBL" id="MZP43085.1"/>
    </source>
</evidence>
<reference evidence="11 12" key="1">
    <citation type="submission" date="2020-01" db="EMBL/GenBank/DDBJ databases">
        <title>Whole genome sequence of Heliobacterium gestii DSM 11169.</title>
        <authorList>
            <person name="Kyndt J.A."/>
            <person name="Meyer T.E."/>
        </authorList>
    </citation>
    <scope>NUCLEOTIDE SEQUENCE [LARGE SCALE GENOMIC DNA]</scope>
    <source>
        <strain evidence="11 12">DSM 11169</strain>
    </source>
</reference>
<evidence type="ECO:0000256" key="1">
    <source>
        <dbReference type="ARBA" id="ARBA00004141"/>
    </source>
</evidence>
<evidence type="ECO:0000313" key="12">
    <source>
        <dbReference type="Proteomes" id="UP000471031"/>
    </source>
</evidence>
<evidence type="ECO:0000256" key="8">
    <source>
        <dbReference type="ARBA" id="ARBA00025323"/>
    </source>
</evidence>
<dbReference type="PANTHER" id="PTHR30406:SF8">
    <property type="entry name" value="SULFATE TRANSPORT SYSTEM PERMEASE PROTEIN CYST"/>
    <property type="match status" value="1"/>
</dbReference>
<dbReference type="Gene3D" id="1.10.3720.10">
    <property type="entry name" value="MetI-like"/>
    <property type="match status" value="1"/>
</dbReference>
<keyword evidence="12" id="KW-1185">Reference proteome</keyword>
<keyword evidence="6" id="KW-0764">Sulfate transport</keyword>
<evidence type="ECO:0000256" key="6">
    <source>
        <dbReference type="ARBA" id="ARBA00023032"/>
    </source>
</evidence>
<proteinExistence type="predicted"/>
<feature type="transmembrane region" description="Helical" evidence="9">
    <location>
        <begin position="218"/>
        <end position="242"/>
    </location>
</feature>
<comment type="caution">
    <text evidence="11">The sequence shown here is derived from an EMBL/GenBank/DDBJ whole genome shotgun (WGS) entry which is preliminary data.</text>
</comment>
<name>A0A845LF62_HELGE</name>
<evidence type="ECO:0000256" key="7">
    <source>
        <dbReference type="ARBA" id="ARBA00023136"/>
    </source>
</evidence>
<keyword evidence="3" id="KW-0813">Transport</keyword>
<feature type="transmembrane region" description="Helical" evidence="9">
    <location>
        <begin position="190"/>
        <end position="211"/>
    </location>
</feature>
<evidence type="ECO:0000256" key="5">
    <source>
        <dbReference type="ARBA" id="ARBA00022989"/>
    </source>
</evidence>
<feature type="transmembrane region" description="Helical" evidence="9">
    <location>
        <begin position="20"/>
        <end position="43"/>
    </location>
</feature>
<evidence type="ECO:0000256" key="9">
    <source>
        <dbReference type="SAM" id="Phobius"/>
    </source>
</evidence>
<dbReference type="NCBIfam" id="TIGR00969">
    <property type="entry name" value="3a0106s02"/>
    <property type="match status" value="1"/>
</dbReference>
<comment type="subunit">
    <text evidence="2">The complex is composed of two ATP-binding proteins (CysA), two transmembrane proteins (CysT and CysW) and a solute-binding protein (CysP).</text>
</comment>
<evidence type="ECO:0000256" key="2">
    <source>
        <dbReference type="ARBA" id="ARBA00011779"/>
    </source>
</evidence>
<feature type="transmembrane region" description="Helical" evidence="9">
    <location>
        <begin position="248"/>
        <end position="268"/>
    </location>
</feature>
<dbReference type="EMBL" id="WXEX01000006">
    <property type="protein sequence ID" value="MZP43085.1"/>
    <property type="molecule type" value="Genomic_DNA"/>
</dbReference>
<dbReference type="PROSITE" id="PS50928">
    <property type="entry name" value="ABC_TM1"/>
    <property type="match status" value="1"/>
</dbReference>
<organism evidence="11 12">
    <name type="scientific">Heliomicrobium gestii</name>
    <name type="common">Heliobacterium gestii</name>
    <dbReference type="NCBI Taxonomy" id="2699"/>
    <lineage>
        <taxon>Bacteria</taxon>
        <taxon>Bacillati</taxon>
        <taxon>Bacillota</taxon>
        <taxon>Clostridia</taxon>
        <taxon>Eubacteriales</taxon>
        <taxon>Heliobacteriaceae</taxon>
        <taxon>Heliomicrobium</taxon>
    </lineage>
</organism>